<evidence type="ECO:0000313" key="3">
    <source>
        <dbReference type="EMBL" id="OGF40864.1"/>
    </source>
</evidence>
<reference evidence="3 4" key="1">
    <citation type="journal article" date="2016" name="Nat. Commun.">
        <title>Thousands of microbial genomes shed light on interconnected biogeochemical processes in an aquifer system.</title>
        <authorList>
            <person name="Anantharaman K."/>
            <person name="Brown C.T."/>
            <person name="Hug L.A."/>
            <person name="Sharon I."/>
            <person name="Castelle C.J."/>
            <person name="Probst A.J."/>
            <person name="Thomas B.C."/>
            <person name="Singh A."/>
            <person name="Wilkins M.J."/>
            <person name="Karaoz U."/>
            <person name="Brodie E.L."/>
            <person name="Williams K.H."/>
            <person name="Hubbard S.S."/>
            <person name="Banfield J.F."/>
        </authorList>
    </citation>
    <scope>NUCLEOTIDE SEQUENCE [LARGE SCALE GENOMIC DNA]</scope>
</reference>
<dbReference type="EMBL" id="MFGO01000018">
    <property type="protein sequence ID" value="OGF40864.1"/>
    <property type="molecule type" value="Genomic_DNA"/>
</dbReference>
<feature type="transmembrane region" description="Helical" evidence="2">
    <location>
        <begin position="72"/>
        <end position="89"/>
    </location>
</feature>
<feature type="transmembrane region" description="Helical" evidence="2">
    <location>
        <begin position="6"/>
        <end position="26"/>
    </location>
</feature>
<keyword evidence="2" id="KW-1133">Transmembrane helix</keyword>
<protein>
    <submittedName>
        <fullName evidence="3">Uncharacterized protein</fullName>
    </submittedName>
</protein>
<organism evidence="3 4">
    <name type="scientific">Candidatus Falkowbacteria bacterium RIFOXYD2_FULL_34_120</name>
    <dbReference type="NCBI Taxonomy" id="1798007"/>
    <lineage>
        <taxon>Bacteria</taxon>
        <taxon>Candidatus Falkowiibacteriota</taxon>
    </lineage>
</organism>
<keyword evidence="2" id="KW-0472">Membrane</keyword>
<evidence type="ECO:0000313" key="4">
    <source>
        <dbReference type="Proteomes" id="UP000177579"/>
    </source>
</evidence>
<dbReference type="AlphaFoldDB" id="A0A1F5TPZ3"/>
<feature type="region of interest" description="Disordered" evidence="1">
    <location>
        <begin position="160"/>
        <end position="181"/>
    </location>
</feature>
<evidence type="ECO:0000256" key="2">
    <source>
        <dbReference type="SAM" id="Phobius"/>
    </source>
</evidence>
<keyword evidence="2" id="KW-0812">Transmembrane</keyword>
<comment type="caution">
    <text evidence="3">The sequence shown here is derived from an EMBL/GenBank/DDBJ whole genome shotgun (WGS) entry which is preliminary data.</text>
</comment>
<feature type="transmembrane region" description="Helical" evidence="2">
    <location>
        <begin position="38"/>
        <end position="60"/>
    </location>
</feature>
<evidence type="ECO:0000256" key="1">
    <source>
        <dbReference type="SAM" id="MobiDB-lite"/>
    </source>
</evidence>
<accession>A0A1F5TPZ3</accession>
<sequence>MFNIILVLLGIIFLIYSTFLCNGLNFKKTLDREIFRKPCLVIKILVYLFVFGYITFLMYLIRDINSQSPNELLVSVIFFFGAVFVVIVLKINNQLLSSLVEKSVNLQKLNEDLKIRNQDLIQKSKALIISEKKYKDQTNELEKTLDDFYTMRLGMEKQMKEGTLEEENKKIKDRIDTLNKE</sequence>
<dbReference type="Proteomes" id="UP000177579">
    <property type="component" value="Unassembled WGS sequence"/>
</dbReference>
<name>A0A1F5TPZ3_9BACT</name>
<proteinExistence type="predicted"/>
<gene>
    <name evidence="3" type="ORF">A2531_03805</name>
</gene>